<dbReference type="Gene3D" id="3.40.50.450">
    <property type="match status" value="1"/>
</dbReference>
<protein>
    <submittedName>
        <fullName evidence="4">Rossmann fold nucleotide-binding protein Smf possibly involved in DNA uptake</fullName>
    </submittedName>
</protein>
<evidence type="ECO:0000259" key="3">
    <source>
        <dbReference type="Pfam" id="PF17782"/>
    </source>
</evidence>
<dbReference type="PANTHER" id="PTHR43022:SF1">
    <property type="entry name" value="PROTEIN SMF"/>
    <property type="match status" value="1"/>
</dbReference>
<dbReference type="Pfam" id="PF02481">
    <property type="entry name" value="DNA_processg_A"/>
    <property type="match status" value="1"/>
</dbReference>
<comment type="similarity">
    <text evidence="1">Belongs to the DprA/Smf family.</text>
</comment>
<sequence length="320" mass="33685">PAGRAFLAAPGWDKIESDLRWAEAESHAILTRHDPDYPQLLREIADPPPLLFVCGNPALLSRPQIAIVGSRNPSAGGHSLAEDFAFSLCRSGLIVTSGMALGIDAASHRGALRAKGGTIAVAGTGPDRIYPARHRSLAQAIVTQGAIISEFSPGTPALPGNFPRRNRIISGLSLGVLVVEAACKSGSLITARLAAEQGREVFALPGSIHNPLARGCHWLIRQGAKLVEDISDILEELGPLAAVTGYKSVGVGGNITDTETLPADQQQLLTSLAFEPASIDTLVERSGLTADVVSSMLLHMELQGRVTSSGGRYCRVDKSR</sequence>
<feature type="domain" description="Smf/DprA SLOG" evidence="2">
    <location>
        <begin position="29"/>
        <end position="237"/>
    </location>
</feature>
<evidence type="ECO:0000259" key="2">
    <source>
        <dbReference type="Pfam" id="PF02481"/>
    </source>
</evidence>
<dbReference type="GO" id="GO:0009294">
    <property type="term" value="P:DNA-mediated transformation"/>
    <property type="evidence" value="ECO:0007669"/>
    <property type="project" value="InterPro"/>
</dbReference>
<dbReference type="PANTHER" id="PTHR43022">
    <property type="entry name" value="PROTEIN SMF"/>
    <property type="match status" value="1"/>
</dbReference>
<evidence type="ECO:0000313" key="4">
    <source>
        <dbReference type="EMBL" id="VAX04449.1"/>
    </source>
</evidence>
<dbReference type="NCBIfam" id="TIGR00732">
    <property type="entry name" value="dprA"/>
    <property type="match status" value="1"/>
</dbReference>
<dbReference type="Pfam" id="PF17782">
    <property type="entry name" value="WHD_DprA"/>
    <property type="match status" value="1"/>
</dbReference>
<feature type="non-terminal residue" evidence="4">
    <location>
        <position position="1"/>
    </location>
</feature>
<dbReference type="InterPro" id="IPR041614">
    <property type="entry name" value="DprA_WH"/>
</dbReference>
<dbReference type="InterPro" id="IPR003488">
    <property type="entry name" value="DprA"/>
</dbReference>
<name>A0A3B1AEU2_9ZZZZ</name>
<evidence type="ECO:0000256" key="1">
    <source>
        <dbReference type="ARBA" id="ARBA00006525"/>
    </source>
</evidence>
<reference evidence="4" key="1">
    <citation type="submission" date="2018-06" db="EMBL/GenBank/DDBJ databases">
        <authorList>
            <person name="Zhirakovskaya E."/>
        </authorList>
    </citation>
    <scope>NUCLEOTIDE SEQUENCE</scope>
</reference>
<dbReference type="InterPro" id="IPR057666">
    <property type="entry name" value="DrpA_SLOG"/>
</dbReference>
<accession>A0A3B1AEU2</accession>
<feature type="domain" description="DprA winged helix" evidence="3">
    <location>
        <begin position="258"/>
        <end position="311"/>
    </location>
</feature>
<dbReference type="EMBL" id="UOFU01000381">
    <property type="protein sequence ID" value="VAX04449.1"/>
    <property type="molecule type" value="Genomic_DNA"/>
</dbReference>
<dbReference type="SUPFAM" id="SSF102405">
    <property type="entry name" value="MCP/YpsA-like"/>
    <property type="match status" value="1"/>
</dbReference>
<organism evidence="4">
    <name type="scientific">hydrothermal vent metagenome</name>
    <dbReference type="NCBI Taxonomy" id="652676"/>
    <lineage>
        <taxon>unclassified sequences</taxon>
        <taxon>metagenomes</taxon>
        <taxon>ecological metagenomes</taxon>
    </lineage>
</organism>
<dbReference type="AlphaFoldDB" id="A0A3B1AEU2"/>
<proteinExistence type="inferred from homology"/>
<gene>
    <name evidence="4" type="ORF">MNBD_GAMMA20-1309</name>
</gene>
<dbReference type="Gene3D" id="1.10.10.10">
    <property type="entry name" value="Winged helix-like DNA-binding domain superfamily/Winged helix DNA-binding domain"/>
    <property type="match status" value="1"/>
</dbReference>
<dbReference type="InterPro" id="IPR036388">
    <property type="entry name" value="WH-like_DNA-bd_sf"/>
</dbReference>